<dbReference type="EMBL" id="CP019336">
    <property type="protein sequence ID" value="AUC20857.1"/>
    <property type="molecule type" value="Genomic_DNA"/>
</dbReference>
<organism evidence="1 2">
    <name type="scientific">Polaribacter sejongensis</name>
    <dbReference type="NCBI Taxonomy" id="985043"/>
    <lineage>
        <taxon>Bacteria</taxon>
        <taxon>Pseudomonadati</taxon>
        <taxon>Bacteroidota</taxon>
        <taxon>Flavobacteriia</taxon>
        <taxon>Flavobacteriales</taxon>
        <taxon>Flavobacteriaceae</taxon>
    </lineage>
</organism>
<reference evidence="1 2" key="1">
    <citation type="submission" date="2017-02" db="EMBL/GenBank/DDBJ databases">
        <title>Trade-off between light-utilization and light-protection in marine flavobacteria.</title>
        <authorList>
            <person name="Kumagai Y."/>
            <person name="Yoshizawa S."/>
            <person name="Kogure K."/>
            <person name="Iwasaki W."/>
        </authorList>
    </citation>
    <scope>NUCLEOTIDE SEQUENCE [LARGE SCALE GENOMIC DNA]</scope>
    <source>
        <strain evidence="1 2">KCTC 23670</strain>
    </source>
</reference>
<sequence>MNPNELNKLKRKGGYYTKYKIVAIQNNEGDFNFFAAKFYQNVDTQNSHLINSEVSFSNSKNYSGIIYLVDKEKNFVYTKKVDKGNVTHYSPFKTKKESSTSTFAKSDSNCETVRLVTEYTDWYNISSDEDGIFIVYHGTTITGYDYEEICITRGSLPEMNRFGPNGAGIYKKTGTNNTGEKEEKIAFINDAISYCGPGLFPNSNGDCVKDLEDHIDSSDLTGKAECLNDSLTKDSNDFVKDLLANFNGNSEFNINISSKDKIFRKNTNIELNGKTTYLPGSSLININISTGRLSNMSSLAGIRTILHEYIHADMFRKLNTKYSINGDLDFKQTFNHFKNVNFKPDPQHETMAKLYLNEMILALKNTHQKLIPNEVKYYKENYPLNTLDNIYEALAWQGLKNHKLQAWLDKGKDTIKINNTINTNLSGLTKNFCK</sequence>
<protein>
    <recommendedName>
        <fullName evidence="3">SprT-like domain-containing protein</fullName>
    </recommendedName>
</protein>
<evidence type="ECO:0000313" key="1">
    <source>
        <dbReference type="EMBL" id="AUC20857.1"/>
    </source>
</evidence>
<evidence type="ECO:0008006" key="3">
    <source>
        <dbReference type="Google" id="ProtNLM"/>
    </source>
</evidence>
<dbReference type="Proteomes" id="UP000232721">
    <property type="component" value="Chromosome"/>
</dbReference>
<name>A0ABN5F162_9FLAO</name>
<dbReference type="RefSeq" id="WP_208890106.1">
    <property type="nucleotide sequence ID" value="NZ_CP019336.1"/>
</dbReference>
<keyword evidence="2" id="KW-1185">Reference proteome</keyword>
<proteinExistence type="predicted"/>
<gene>
    <name evidence="1" type="ORF">BTO15_01440</name>
</gene>
<accession>A0ABN5F162</accession>
<evidence type="ECO:0000313" key="2">
    <source>
        <dbReference type="Proteomes" id="UP000232721"/>
    </source>
</evidence>